<dbReference type="SUPFAM" id="SSF48452">
    <property type="entry name" value="TPR-like"/>
    <property type="match status" value="1"/>
</dbReference>
<dbReference type="RefSeq" id="WP_127084776.1">
    <property type="nucleotide sequence ID" value="NZ_RSCL01000019.1"/>
</dbReference>
<accession>A0A3S1AIC2</accession>
<dbReference type="EMBL" id="RSCL01000019">
    <property type="protein sequence ID" value="RUT01494.1"/>
    <property type="molecule type" value="Genomic_DNA"/>
</dbReference>
<proteinExistence type="predicted"/>
<comment type="caution">
    <text evidence="1">The sequence shown here is derived from an EMBL/GenBank/DDBJ whole genome shotgun (WGS) entry which is preliminary data.</text>
</comment>
<dbReference type="Gene3D" id="1.25.40.10">
    <property type="entry name" value="Tetratricopeptide repeat domain"/>
    <property type="match status" value="1"/>
</dbReference>
<gene>
    <name evidence="1" type="ORF">DSM106972_065910</name>
</gene>
<evidence type="ECO:0000313" key="2">
    <source>
        <dbReference type="Proteomes" id="UP000271624"/>
    </source>
</evidence>
<reference evidence="1" key="1">
    <citation type="submission" date="2018-12" db="EMBL/GenBank/DDBJ databases">
        <authorList>
            <person name="Will S."/>
            <person name="Neumann-Schaal M."/>
            <person name="Henke P."/>
        </authorList>
    </citation>
    <scope>NUCLEOTIDE SEQUENCE</scope>
    <source>
        <strain evidence="1">PCC 7102</strain>
    </source>
</reference>
<dbReference type="AlphaFoldDB" id="A0A3S1AIC2"/>
<dbReference type="InterPro" id="IPR011990">
    <property type="entry name" value="TPR-like_helical_dom_sf"/>
</dbReference>
<name>A0A3S1AIC2_9CYAN</name>
<keyword evidence="2" id="KW-1185">Reference proteome</keyword>
<protein>
    <submittedName>
        <fullName evidence="1">Uncharacterized protein</fullName>
    </submittedName>
</protein>
<dbReference type="OrthoDB" id="462132at2"/>
<organism evidence="1 2">
    <name type="scientific">Dulcicalothrix desertica PCC 7102</name>
    <dbReference type="NCBI Taxonomy" id="232991"/>
    <lineage>
        <taxon>Bacteria</taxon>
        <taxon>Bacillati</taxon>
        <taxon>Cyanobacteriota</taxon>
        <taxon>Cyanophyceae</taxon>
        <taxon>Nostocales</taxon>
        <taxon>Calotrichaceae</taxon>
        <taxon>Dulcicalothrix</taxon>
    </lineage>
</organism>
<evidence type="ECO:0000313" key="1">
    <source>
        <dbReference type="EMBL" id="RUT01494.1"/>
    </source>
</evidence>
<dbReference type="Proteomes" id="UP000271624">
    <property type="component" value="Unassembled WGS sequence"/>
</dbReference>
<sequence length="218" mass="24577">MTENYEYKVGGSLGENAPSYVVRQADFDLYHSLNAGEFCYIFNSRQMGKTSLIVRTMNKLKAEGFACTSLDFSVRGNRDITSEQWYAGIIYKLTVNFQLKDAIAAYNSAQKLDPQVQIDADTWNTLCYQGSLNESAKEVMFACEKAVKLAPNNRNIRFIRGLARALTGDYKGAISDFEVYIAQADDKQSKAQLQGWVKALRAGQNPFTKEVLKEWQSQ</sequence>
<reference evidence="1" key="2">
    <citation type="journal article" date="2019" name="Genome Biol. Evol.">
        <title>Day and night: Metabolic profiles and evolutionary relationships of six axenic non-marine cyanobacteria.</title>
        <authorList>
            <person name="Will S.E."/>
            <person name="Henke P."/>
            <person name="Boedeker C."/>
            <person name="Huang S."/>
            <person name="Brinkmann H."/>
            <person name="Rohde M."/>
            <person name="Jarek M."/>
            <person name="Friedl T."/>
            <person name="Seufert S."/>
            <person name="Schumacher M."/>
            <person name="Overmann J."/>
            <person name="Neumann-Schaal M."/>
            <person name="Petersen J."/>
        </authorList>
    </citation>
    <scope>NUCLEOTIDE SEQUENCE [LARGE SCALE GENOMIC DNA]</scope>
    <source>
        <strain evidence="1">PCC 7102</strain>
    </source>
</reference>